<keyword evidence="2" id="KW-1185">Reference proteome</keyword>
<sequence>WKLNKDCFPNLSAMARDFFAIPSTSIASERMFSYASHIIDDDCTSLDHNTVVALMCQ</sequence>
<feature type="non-terminal residue" evidence="1">
    <location>
        <position position="1"/>
    </location>
</feature>
<dbReference type="EMBL" id="CAJVPW010014017">
    <property type="protein sequence ID" value="CAG8650534.1"/>
    <property type="molecule type" value="Genomic_DNA"/>
</dbReference>
<evidence type="ECO:0000313" key="2">
    <source>
        <dbReference type="Proteomes" id="UP000789366"/>
    </source>
</evidence>
<evidence type="ECO:0000313" key="1">
    <source>
        <dbReference type="EMBL" id="CAG8650534.1"/>
    </source>
</evidence>
<proteinExistence type="predicted"/>
<comment type="caution">
    <text evidence="1">The sequence shown here is derived from an EMBL/GenBank/DDBJ whole genome shotgun (WGS) entry which is preliminary data.</text>
</comment>
<gene>
    <name evidence="1" type="ORF">SPELUC_LOCUS8899</name>
</gene>
<name>A0ACA9NDA6_9GLOM</name>
<organism evidence="1 2">
    <name type="scientific">Cetraspora pellucida</name>
    <dbReference type="NCBI Taxonomy" id="1433469"/>
    <lineage>
        <taxon>Eukaryota</taxon>
        <taxon>Fungi</taxon>
        <taxon>Fungi incertae sedis</taxon>
        <taxon>Mucoromycota</taxon>
        <taxon>Glomeromycotina</taxon>
        <taxon>Glomeromycetes</taxon>
        <taxon>Diversisporales</taxon>
        <taxon>Gigasporaceae</taxon>
        <taxon>Cetraspora</taxon>
    </lineage>
</organism>
<protein>
    <submittedName>
        <fullName evidence="1">4049_t:CDS:1</fullName>
    </submittedName>
</protein>
<reference evidence="1" key="1">
    <citation type="submission" date="2021-06" db="EMBL/GenBank/DDBJ databases">
        <authorList>
            <person name="Kallberg Y."/>
            <person name="Tangrot J."/>
            <person name="Rosling A."/>
        </authorList>
    </citation>
    <scope>NUCLEOTIDE SEQUENCE</scope>
    <source>
        <strain evidence="1">28 12/20/2015</strain>
    </source>
</reference>
<accession>A0ACA9NDA6</accession>
<dbReference type="Proteomes" id="UP000789366">
    <property type="component" value="Unassembled WGS sequence"/>
</dbReference>